<keyword evidence="2 3" id="KW-0040">ANK repeat</keyword>
<sequence>MDVLERTPLHAAAFAGFSACINVLLSIEAEDDCLVSPLVGWKDKERETALHVACARGRMDCVLALLKGGAALNAMNDRRKTPLQCALDNRHLHIVDYLRTQDALLPAELEQVAAKVASEQSMVSRVQEDIKSGMESINCMRSEMDMENWINTKDEAGSIDMLKAIESEIKRLQLLYDEKKKDQQELIDRIDLLAFRLGEDISELIPESKKLIASADVAVLQAKTVQMEGLLNERIKQSQEWQRDMRKYIKVMGDVLIQDDPNLKVIIDSDLSKDDFTLHNGMLSLIEGHWMQMRDMFSDWVQEKDFKWTELYGRLKELWNQCHVADIERLFPSSFDPDRHTDKDYNDMAKEIARLEALYAARQSVYDMLKT</sequence>
<dbReference type="PANTHER" id="PTHR24198:SF165">
    <property type="entry name" value="ANKYRIN REPEAT-CONTAINING PROTEIN-RELATED"/>
    <property type="match status" value="1"/>
</dbReference>
<reference evidence="6" key="1">
    <citation type="submission" date="2016-11" db="UniProtKB">
        <authorList>
            <consortium name="WormBaseParasite"/>
        </authorList>
    </citation>
    <scope>IDENTIFICATION</scope>
</reference>
<dbReference type="PANTHER" id="PTHR24198">
    <property type="entry name" value="ANKYRIN REPEAT AND PROTEIN KINASE DOMAIN-CONTAINING PROTEIN"/>
    <property type="match status" value="1"/>
</dbReference>
<accession>A0A1I7XMH8</accession>
<dbReference type="SUPFAM" id="SSF48403">
    <property type="entry name" value="Ankyrin repeat"/>
    <property type="match status" value="1"/>
</dbReference>
<dbReference type="InterPro" id="IPR036770">
    <property type="entry name" value="Ankyrin_rpt-contain_sf"/>
</dbReference>
<dbReference type="Pfam" id="PF12796">
    <property type="entry name" value="Ank_2"/>
    <property type="match status" value="1"/>
</dbReference>
<keyword evidence="5" id="KW-1185">Reference proteome</keyword>
<dbReference type="Proteomes" id="UP000095283">
    <property type="component" value="Unplaced"/>
</dbReference>
<evidence type="ECO:0000313" key="5">
    <source>
        <dbReference type="Proteomes" id="UP000095283"/>
    </source>
</evidence>
<dbReference type="PROSITE" id="PS50088">
    <property type="entry name" value="ANK_REPEAT"/>
    <property type="match status" value="1"/>
</dbReference>
<evidence type="ECO:0000256" key="1">
    <source>
        <dbReference type="ARBA" id="ARBA00022737"/>
    </source>
</evidence>
<dbReference type="SMART" id="SM00248">
    <property type="entry name" value="ANK"/>
    <property type="match status" value="3"/>
</dbReference>
<evidence type="ECO:0000256" key="2">
    <source>
        <dbReference type="ARBA" id="ARBA00023043"/>
    </source>
</evidence>
<protein>
    <submittedName>
        <fullName evidence="6">ANK_REP_REGION domain-containing protein</fullName>
    </submittedName>
</protein>
<dbReference type="InterPro" id="IPR002110">
    <property type="entry name" value="Ankyrin_rpt"/>
</dbReference>
<dbReference type="PROSITE" id="PS50297">
    <property type="entry name" value="ANK_REP_REGION"/>
    <property type="match status" value="1"/>
</dbReference>
<dbReference type="WBParaSite" id="Hba_18700">
    <property type="protein sequence ID" value="Hba_18700"/>
    <property type="gene ID" value="Hba_18700"/>
</dbReference>
<evidence type="ECO:0000256" key="3">
    <source>
        <dbReference type="PROSITE-ProRule" id="PRU00023"/>
    </source>
</evidence>
<name>A0A1I7XMH8_HETBA</name>
<feature type="coiled-coil region" evidence="4">
    <location>
        <begin position="162"/>
        <end position="189"/>
    </location>
</feature>
<keyword evidence="1" id="KW-0677">Repeat</keyword>
<proteinExistence type="predicted"/>
<feature type="repeat" description="ANK" evidence="3">
    <location>
        <begin position="45"/>
        <end position="77"/>
    </location>
</feature>
<dbReference type="Gene3D" id="1.25.40.20">
    <property type="entry name" value="Ankyrin repeat-containing domain"/>
    <property type="match status" value="1"/>
</dbReference>
<evidence type="ECO:0000313" key="6">
    <source>
        <dbReference type="WBParaSite" id="Hba_18700"/>
    </source>
</evidence>
<keyword evidence="4" id="KW-0175">Coiled coil</keyword>
<dbReference type="AlphaFoldDB" id="A0A1I7XMH8"/>
<organism evidence="5 6">
    <name type="scientific">Heterorhabditis bacteriophora</name>
    <name type="common">Entomopathogenic nematode worm</name>
    <dbReference type="NCBI Taxonomy" id="37862"/>
    <lineage>
        <taxon>Eukaryota</taxon>
        <taxon>Metazoa</taxon>
        <taxon>Ecdysozoa</taxon>
        <taxon>Nematoda</taxon>
        <taxon>Chromadorea</taxon>
        <taxon>Rhabditida</taxon>
        <taxon>Rhabditina</taxon>
        <taxon>Rhabditomorpha</taxon>
        <taxon>Strongyloidea</taxon>
        <taxon>Heterorhabditidae</taxon>
        <taxon>Heterorhabditis</taxon>
    </lineage>
</organism>
<evidence type="ECO:0000256" key="4">
    <source>
        <dbReference type="SAM" id="Coils"/>
    </source>
</evidence>
<dbReference type="PROSITE" id="PS51257">
    <property type="entry name" value="PROKAR_LIPOPROTEIN"/>
    <property type="match status" value="1"/>
</dbReference>